<dbReference type="OrthoDB" id="193751at2157"/>
<proteinExistence type="predicted"/>
<name>V4HI47_9EURY</name>
<dbReference type="RefSeq" id="WP_023395205.1">
    <property type="nucleotide sequence ID" value="NZ_ASGZ01000055.1"/>
</dbReference>
<sequence>MNARVLLAFGALALFLPVSGCAAGSLQLTAVNDTELAGHASHDPPTTRADPRDGRGETVKRAVENGSTTVTAPSPPLDSEGRTYAVDGAYYDLAVEPRGNHTEWSVTLLVDYNRSADDPTVEYADLSPVDRSVLRRATLQRPRRLYEGYDQGAVWRYTPAQLEASAFSEEYVAVRYGGDRVAVRIEREPVAVTEYRYTATQVAPSAGAYGASLRENYAFTLSPADLSSAERDLLARATNGTYYAGSSYDDVFRSVRNRLRAHDPVGSTDSGGSWVVRYDGTTYWAELEYEPLDFTG</sequence>
<evidence type="ECO:0000313" key="3">
    <source>
        <dbReference type="Proteomes" id="UP000017840"/>
    </source>
</evidence>
<comment type="caution">
    <text evidence="2">The sequence shown here is derived from an EMBL/GenBank/DDBJ whole genome shotgun (WGS) entry which is preliminary data.</text>
</comment>
<gene>
    <name evidence="2" type="ORF">K933_13152</name>
</gene>
<evidence type="ECO:0000256" key="1">
    <source>
        <dbReference type="SAM" id="MobiDB-lite"/>
    </source>
</evidence>
<keyword evidence="3" id="KW-1185">Reference proteome</keyword>
<dbReference type="EMBL" id="ASGZ01000055">
    <property type="protein sequence ID" value="ESP87594.1"/>
    <property type="molecule type" value="Genomic_DNA"/>
</dbReference>
<evidence type="ECO:0000313" key="2">
    <source>
        <dbReference type="EMBL" id="ESP87594.1"/>
    </source>
</evidence>
<dbReference type="STRING" id="1324957.K933_13152"/>
<feature type="compositionally biased region" description="Basic and acidic residues" evidence="1">
    <location>
        <begin position="49"/>
        <end position="63"/>
    </location>
</feature>
<dbReference type="AlphaFoldDB" id="V4HI47"/>
<reference evidence="2 3" key="1">
    <citation type="journal article" date="2013" name="Genome Announc.">
        <title>Draft Genome Sequence of 'Candidatus Halobonum tyrrellensis' Strain G22, Isolated from the Hypersaline Waters of Lake Tyrrell, Australia.</title>
        <authorList>
            <person name="Ugalde J.A."/>
            <person name="Narasingarao P."/>
            <person name="Kuo S."/>
            <person name="Podell S."/>
            <person name="Allen E.E."/>
        </authorList>
    </citation>
    <scope>NUCLEOTIDE SEQUENCE [LARGE SCALE GENOMIC DNA]</scope>
    <source>
        <strain evidence="2 3">G22</strain>
    </source>
</reference>
<organism evidence="2 3">
    <name type="scientific">Candidatus Halobonum tyrrellensis G22</name>
    <dbReference type="NCBI Taxonomy" id="1324957"/>
    <lineage>
        <taxon>Archaea</taxon>
        <taxon>Methanobacteriati</taxon>
        <taxon>Methanobacteriota</taxon>
        <taxon>Stenosarchaea group</taxon>
        <taxon>Halobacteria</taxon>
        <taxon>Halobacteriales</taxon>
        <taxon>Haloferacaceae</taxon>
        <taxon>Candidatus Halobonum</taxon>
    </lineage>
</organism>
<dbReference type="eggNOG" id="arCOG06367">
    <property type="taxonomic scope" value="Archaea"/>
</dbReference>
<accession>V4HI47</accession>
<dbReference type="Proteomes" id="UP000017840">
    <property type="component" value="Unassembled WGS sequence"/>
</dbReference>
<feature type="region of interest" description="Disordered" evidence="1">
    <location>
        <begin position="37"/>
        <end position="81"/>
    </location>
</feature>
<protein>
    <submittedName>
        <fullName evidence="2">Uncharacterized protein</fullName>
    </submittedName>
</protein>